<evidence type="ECO:0000259" key="1">
    <source>
        <dbReference type="Pfam" id="PF14111"/>
    </source>
</evidence>
<organism evidence="2 3">
    <name type="scientific">Turnera subulata</name>
    <dbReference type="NCBI Taxonomy" id="218843"/>
    <lineage>
        <taxon>Eukaryota</taxon>
        <taxon>Viridiplantae</taxon>
        <taxon>Streptophyta</taxon>
        <taxon>Embryophyta</taxon>
        <taxon>Tracheophyta</taxon>
        <taxon>Spermatophyta</taxon>
        <taxon>Magnoliopsida</taxon>
        <taxon>eudicotyledons</taxon>
        <taxon>Gunneridae</taxon>
        <taxon>Pentapetalae</taxon>
        <taxon>rosids</taxon>
        <taxon>fabids</taxon>
        <taxon>Malpighiales</taxon>
        <taxon>Passifloraceae</taxon>
        <taxon>Turnera</taxon>
    </lineage>
</organism>
<evidence type="ECO:0000313" key="3">
    <source>
        <dbReference type="Proteomes" id="UP001141552"/>
    </source>
</evidence>
<dbReference type="PANTHER" id="PTHR31286:SF180">
    <property type="entry name" value="OS10G0362600 PROTEIN"/>
    <property type="match status" value="1"/>
</dbReference>
<keyword evidence="3" id="KW-1185">Reference proteome</keyword>
<dbReference type="Proteomes" id="UP001141552">
    <property type="component" value="Unassembled WGS sequence"/>
</dbReference>
<dbReference type="AlphaFoldDB" id="A0A9Q0JFY1"/>
<reference evidence="2" key="2">
    <citation type="journal article" date="2023" name="Plants (Basel)">
        <title>Annotation of the Turnera subulata (Passifloraceae) Draft Genome Reveals the S-Locus Evolved after the Divergence of Turneroideae from Passifloroideae in a Stepwise Manner.</title>
        <authorList>
            <person name="Henning P.M."/>
            <person name="Roalson E.H."/>
            <person name="Mir W."/>
            <person name="McCubbin A.G."/>
            <person name="Shore J.S."/>
        </authorList>
    </citation>
    <scope>NUCLEOTIDE SEQUENCE</scope>
    <source>
        <strain evidence="2">F60SS</strain>
    </source>
</reference>
<proteinExistence type="predicted"/>
<dbReference type="InterPro" id="IPR040256">
    <property type="entry name" value="At4g02000-like"/>
</dbReference>
<evidence type="ECO:0000313" key="2">
    <source>
        <dbReference type="EMBL" id="KAJ4840224.1"/>
    </source>
</evidence>
<dbReference type="Pfam" id="PF14111">
    <property type="entry name" value="DUF4283"/>
    <property type="match status" value="1"/>
</dbReference>
<comment type="caution">
    <text evidence="2">The sequence shown here is derived from an EMBL/GenBank/DDBJ whole genome shotgun (WGS) entry which is preliminary data.</text>
</comment>
<gene>
    <name evidence="2" type="ORF">Tsubulata_007506</name>
</gene>
<dbReference type="OrthoDB" id="1751344at2759"/>
<dbReference type="InterPro" id="IPR025558">
    <property type="entry name" value="DUF4283"/>
</dbReference>
<dbReference type="EMBL" id="JAKUCV010003091">
    <property type="protein sequence ID" value="KAJ4840224.1"/>
    <property type="molecule type" value="Genomic_DNA"/>
</dbReference>
<name>A0A9Q0JFY1_9ROSI</name>
<dbReference type="PANTHER" id="PTHR31286">
    <property type="entry name" value="GLYCINE-RICH CELL WALL STRUCTURAL PROTEIN 1.8-LIKE"/>
    <property type="match status" value="1"/>
</dbReference>
<feature type="domain" description="DUF4283" evidence="1">
    <location>
        <begin position="148"/>
        <end position="226"/>
    </location>
</feature>
<accession>A0A9Q0JFY1</accession>
<reference evidence="2" key="1">
    <citation type="submission" date="2022-02" db="EMBL/GenBank/DDBJ databases">
        <authorList>
            <person name="Henning P.M."/>
            <person name="McCubbin A.G."/>
            <person name="Shore J.S."/>
        </authorList>
    </citation>
    <scope>NUCLEOTIDE SEQUENCE</scope>
    <source>
        <strain evidence="2">F60SS</strain>
        <tissue evidence="2">Leaves</tissue>
    </source>
</reference>
<protein>
    <recommendedName>
        <fullName evidence="1">DUF4283 domain-containing protein</fullName>
    </recommendedName>
</protein>
<sequence>MASCDVLPSSSVLDPSGVPRERSAMVMDLDRLDQLLKVNSNVQRKLKGKNVADSVISSLPVNPIESQPDCVAINPTRPRVPPAKSIELGVSAPTVNSPSSHSGVAPKSQSWANVAKGSIHPLSFVQPIFDASSMIMQIPSELLEIGRQKFSLCLVGQFMGKSPKMGLIQAMAARLWGRDGSISVVSYKEGLYLFQFPSDSSMTRALQGGPWHIGGIPLLLRKWAIDIEPVDFSTSIIPVWVQLKSVPIELLTKEGLSYLTSAIGNPLHMNQDYSKLLYSDRVNVCVGVDFSKPLLEELTITFDGCTHTIDISYSWKPAHCDHCNNWGHHQLACPATRPSSQWVPKVNKIAASLSVTAVHPPVESFPPPLDSAPAVSSSSAVTISTCDTAAILSPKPVLPVPDLKNYSNASMHITKAAHAVPDPLQTDCATLDCESSAEFPLLSSAVPTTTYESIALSFLKVAILTSAS</sequence>